<feature type="region of interest" description="Disordered" evidence="3">
    <location>
        <begin position="34"/>
        <end position="69"/>
    </location>
</feature>
<dbReference type="GO" id="GO:0005737">
    <property type="term" value="C:cytoplasm"/>
    <property type="evidence" value="ECO:0007669"/>
    <property type="project" value="TreeGrafter"/>
</dbReference>
<accession>A0A182VVJ2</accession>
<dbReference type="Proteomes" id="UP000075920">
    <property type="component" value="Unassembled WGS sequence"/>
</dbReference>
<dbReference type="EnsemblMetazoa" id="AMIN002087-RA">
    <property type="protein sequence ID" value="AMIN002087-PA"/>
    <property type="gene ID" value="AMIN002087"/>
</dbReference>
<reference evidence="7" key="1">
    <citation type="submission" date="2013-03" db="EMBL/GenBank/DDBJ databases">
        <title>The Genome Sequence of Anopheles minimus MINIMUS1.</title>
        <authorList>
            <consortium name="The Broad Institute Genomics Platform"/>
            <person name="Neafsey D.E."/>
            <person name="Walton C."/>
            <person name="Walker B."/>
            <person name="Young S.K."/>
            <person name="Zeng Q."/>
            <person name="Gargeya S."/>
            <person name="Fitzgerald M."/>
            <person name="Haas B."/>
            <person name="Abouelleil A."/>
            <person name="Allen A.W."/>
            <person name="Alvarado L."/>
            <person name="Arachchi H.M."/>
            <person name="Berlin A.M."/>
            <person name="Chapman S.B."/>
            <person name="Gainer-Dewar J."/>
            <person name="Goldberg J."/>
            <person name="Griggs A."/>
            <person name="Gujja S."/>
            <person name="Hansen M."/>
            <person name="Howarth C."/>
            <person name="Imamovic A."/>
            <person name="Ireland A."/>
            <person name="Larimer J."/>
            <person name="McCowan C."/>
            <person name="Murphy C."/>
            <person name="Pearson M."/>
            <person name="Poon T.W."/>
            <person name="Priest M."/>
            <person name="Roberts A."/>
            <person name="Saif S."/>
            <person name="Shea T."/>
            <person name="Sisk P."/>
            <person name="Sykes S."/>
            <person name="Wortman J."/>
            <person name="Nusbaum C."/>
            <person name="Birren B."/>
        </authorList>
    </citation>
    <scope>NUCLEOTIDE SEQUENCE [LARGE SCALE GENOMIC DNA]</scope>
    <source>
        <strain evidence="7">MINIMUS1</strain>
    </source>
</reference>
<feature type="domain" description="Epg5-like TPR" evidence="5">
    <location>
        <begin position="1156"/>
        <end position="1336"/>
    </location>
</feature>
<feature type="domain" description="Epg5-like central TPR repeats" evidence="4">
    <location>
        <begin position="1614"/>
        <end position="2013"/>
    </location>
</feature>
<evidence type="ECO:0000313" key="6">
    <source>
        <dbReference type="EnsemblMetazoa" id="AMIN002087-PA"/>
    </source>
</evidence>
<dbReference type="GO" id="GO:0097352">
    <property type="term" value="P:autophagosome maturation"/>
    <property type="evidence" value="ECO:0007669"/>
    <property type="project" value="TreeGrafter"/>
</dbReference>
<dbReference type="PANTHER" id="PTHR31139:SF4">
    <property type="entry name" value="ECTOPIC P GRANULES PROTEIN 5 HOMOLOG"/>
    <property type="match status" value="1"/>
</dbReference>
<evidence type="ECO:0000259" key="4">
    <source>
        <dbReference type="Pfam" id="PF26103"/>
    </source>
</evidence>
<comment type="similarity">
    <text evidence="1">Belongs to the EPG5 family.</text>
</comment>
<evidence type="ECO:0000256" key="2">
    <source>
        <dbReference type="ARBA" id="ARBA00023006"/>
    </source>
</evidence>
<dbReference type="InterPro" id="IPR058750">
    <property type="entry name" value="TPR_Epg5"/>
</dbReference>
<proteinExistence type="inferred from homology"/>
<dbReference type="Pfam" id="PF26573">
    <property type="entry name" value="TPR_Epg5_2"/>
    <property type="match status" value="1"/>
</dbReference>
<evidence type="ECO:0000259" key="5">
    <source>
        <dbReference type="Pfam" id="PF26573"/>
    </source>
</evidence>
<dbReference type="InterPro" id="IPR051436">
    <property type="entry name" value="Autophagy-related_EPG5"/>
</dbReference>
<keyword evidence="7" id="KW-1185">Reference proteome</keyword>
<dbReference type="PANTHER" id="PTHR31139">
    <property type="entry name" value="ECTOPIC P GRANULES PROTEIN 5 HOMOLOG"/>
    <property type="match status" value="1"/>
</dbReference>
<dbReference type="InterPro" id="IPR059030">
    <property type="entry name" value="TPR_Epg5_mid"/>
</dbReference>
<name>A0A182VVJ2_9DIPT</name>
<evidence type="ECO:0000256" key="3">
    <source>
        <dbReference type="SAM" id="MobiDB-lite"/>
    </source>
</evidence>
<evidence type="ECO:0000256" key="1">
    <source>
        <dbReference type="ARBA" id="ARBA00010948"/>
    </source>
</evidence>
<dbReference type="STRING" id="112268.A0A182VVJ2"/>
<dbReference type="Pfam" id="PF26106">
    <property type="entry name" value="TPR_Epg5_C"/>
    <property type="match status" value="1"/>
</dbReference>
<organism evidence="6 7">
    <name type="scientific">Anopheles minimus</name>
    <dbReference type="NCBI Taxonomy" id="112268"/>
    <lineage>
        <taxon>Eukaryota</taxon>
        <taxon>Metazoa</taxon>
        <taxon>Ecdysozoa</taxon>
        <taxon>Arthropoda</taxon>
        <taxon>Hexapoda</taxon>
        <taxon>Insecta</taxon>
        <taxon>Pterygota</taxon>
        <taxon>Neoptera</taxon>
        <taxon>Endopterygota</taxon>
        <taxon>Diptera</taxon>
        <taxon>Nematocera</taxon>
        <taxon>Culicoidea</taxon>
        <taxon>Culicidae</taxon>
        <taxon>Anophelinae</taxon>
        <taxon>Anopheles</taxon>
    </lineage>
</organism>
<feature type="region of interest" description="Disordered" evidence="3">
    <location>
        <begin position="2435"/>
        <end position="2454"/>
    </location>
</feature>
<dbReference type="VEuPathDB" id="VectorBase:AMIN002087"/>
<evidence type="ECO:0000313" key="7">
    <source>
        <dbReference type="Proteomes" id="UP000075920"/>
    </source>
</evidence>
<sequence>MEAVKPKAKKKLSSKKSIQKSAFVEFQEVEPIDESVLENVSVSPPPTVALSECDQTPQEKEESLSYEPEQSIVPEAVEEPSLAADEHTGEKFLHNEQVDTELGNDFTPTAPPCSVPSSILSTMMYPDLSQLKLEANIEQPMVPPATNANAIKHSCISVPRTRTLYLECIQQMEDTSLQTDREHLNALEQQFVASENPRAVAKNTGGYDGDLYLTLQSYRVAYHSYCLIVNEQIVAHQQISSLRSRCWDFQQVKFSAAGHCDDGRLVNVTLKSRVATLNVERCKEAKSGMSELLERLVTKEKEAVMQLHYSRWMVEKNVYDPPKTDQDRTPVWRIKLRIIGNALRTELHQTGCDKGEECEYVKDLRKWFLHLGTMLLRAGNVDDRVWLMFHLLRLPNGIGTWAQVLVHPVSLTSVPSTEQLSDSELQAVITLIHVLLRPITERQTFLAPVEDAAGYTHTPSELAKPGDTFEWVDSDGEDSSTDKRIRPIKETDLLALLDQIPFQRLFDTITGRAMHRVVSGDVKQLPTTEMLRLVKFANKLIAILGEGMSSYGSAARYSHFVQRLALLINDTVKFVSDVLRFYRDTHGSHASEEVELVQVHFDTLVYGAARCIYGGGVSLSRHLSTLPFALLSSRASWWLFHCLLNRNFSLNPDFEHDTDRLPECKPMKQFGNELPKQAPHDLYNVLKPFVDLALARDVSNDREFIATITKTLFELLASIDANELVCAAIIMEQIHMILEQNVIVLSALLQTLVSHDTQQTQTTASAWQEKGSRLLEVFSSKKKLLMRWQPTESDIFAVLEMLLNYARVHIYHKLALGLLMYINYGDNSGLGVPQQLQTRIAYSIVAAFRKNPPATKDDPDSAELKSYQERCLFVLLQLRVHALDQPLPIVCHLMREPSTADLRHIPSIEQVNDVKAAIDERCPVACLTALLTTTTGHWVPVFCQDGVHLLQLLLDQYHLDTIVVRCLELISPLFIECPQALAGSERYIALLAQLVESDGELNWSRQTTDQLQQKKEEAFALKLLGQANMGKMGAMLVSQAATYWRCGYATPPLLISMWCDWLTQIPNWINSAKVLRLLNVLASISFGHTEAWNALRDNMRPFFKSLSQVKQKQPGIHSLWSKIIGTEPPLLYGTLPSDCVALALLVYGLEHQQLELETELWPKLLRRLKSDKTIKLDAALREVNATIRLREEDFCPSSDSLVLFKTARFLVRANEGHPLYLAVCQLFFTIYLTRVTDVGDEQHGVSDRLYGCDTGLMEKMKQVLCNLEVHYHYRQETNNDAHGMLRLVKAFQLWLIDADLNRFAVDDPINLPVQYDIARLQATLNGVQECWPECIDQQSTATIHRIMVERWYNLYRVMTNHSHPDGISSSVAKPLLSPVQAIRRRLDNCYTDPPPLPVTEYNSELYDLILALQKPPAVRVKRIAESLRIVKKYIDKTYWSMKTELDHCQDELFALYQQLYVNEDKRIVKQAKCSILYCKGAASVKVHTKCAAIDKSVQERIAGRLNRLQMCLRMVTNIPPYIMQHTIFLRELWNSLFVDYCTETNQATVLELSGAIRTMLRTLLHEVSDANFVPPLTFAVRLSMDTYRSDLSNLMFEEVAQLFAGALEEGRKPSNVIAAMLEHSRIPSRPLLLVYSQLVKQKHGSLERNLFVDLFGNKLQLSEWLNEHNVTPEEVDQFSKLVVIGLYKSRPAESVSSVNETEQDVQFSNMLISHLVLLAGSKFPENFGKMVQHTLNAYSQWPTLPPLMLLELLNLLRGKAQLGDLQLGMQETALWQAHRQFAESNCAEPVVSFQVLEFLLVTVTEHFVRQCDNAHPWNGMYRRHGVYVEVIGMMMGMFAESFLACGMGDNRIRHVRDHLLPTVYRMFEPWVVPYGADAVTLPGGYSLTSAYIKSTTISTTATARHFNNDKAKWMFGVLLHTIDYTIEKVRVAYADTDDCSQILLYFLNWYLEWFVDTRIMTAALYVFNTLVLDLPWERLQPSEMLIERMHSLLEHHSPECHELLACVFVRCNWPANSHGPLPAWLQRTHASTVAICVRLAYEPVIRTEAKVRTAMVQLLQYFTRLSWETLHVAELIPALDWFVMTADADCMLRAPKAPCRELDDALFEFLEIVAGLRFNDANRLAPGGMQLMKRKLYLSVVVRMLMNAGRSAGKVANAKPLLAGTVRQLLCSVGAVLDGLPLANGTATDCPRSNETRAMVVELLTSIKKWQTESTLSLFVDELIHMLESDPNAQLLTQYLLESATMLDSGPAVPWLRLLEHAVGHYLHPKPKVPPSCATWQQALNVIGCTAIGRWQHELLLQNCLPLCLELHFLHHWEKARYDPVVQLELVKQLLTTMTELKISEPTEYQLYPLWCTLIYTLLTVHPEPDETIRTAIGLFGTVSDNSSFWVVGMLKKMLGKEKQPTERISATRCLIGYAFAVLLAHAYACRAPRQTPDTDDYGDASSRGTEPFTLPKLLSAPEKRASRGRIVSAALEHFKTACSASSHKEFYGRVVALVDTVGGTVEPHRIFQHAKDIIVLLESRAEPLLNTLLDAIVSR</sequence>
<keyword evidence="2" id="KW-0072">Autophagy</keyword>
<evidence type="ECO:0008006" key="8">
    <source>
        <dbReference type="Google" id="ProtNLM"/>
    </source>
</evidence>
<protein>
    <recommendedName>
        <fullName evidence="8">Ectopic P granules protein 5 homolog</fullName>
    </recommendedName>
</protein>
<reference evidence="6" key="2">
    <citation type="submission" date="2020-05" db="UniProtKB">
        <authorList>
            <consortium name="EnsemblMetazoa"/>
        </authorList>
    </citation>
    <scope>IDENTIFICATION</scope>
    <source>
        <strain evidence="6">MINIMUS1</strain>
    </source>
</reference>
<dbReference type="Pfam" id="PF26103">
    <property type="entry name" value="TPR_Epg5"/>
    <property type="match status" value="1"/>
</dbReference>